<sequence length="63" mass="7126">MQLALTALFLPYCQNADQFVAQHLLQVEQKIAQPIEIKAIMTSLSGCNQNHVEQCKVMAFFTE</sequence>
<gene>
    <name evidence="1" type="ORF">A4G17_03115</name>
</gene>
<protein>
    <submittedName>
        <fullName evidence="1">Uncharacterized protein</fullName>
    </submittedName>
</protein>
<reference evidence="1 2" key="1">
    <citation type="submission" date="2016-03" db="EMBL/GenBank/DDBJ databases">
        <authorList>
            <person name="Hansen M.J."/>
            <person name="Bojesen A.M."/>
            <person name="Planet P."/>
        </authorList>
    </citation>
    <scope>NUCLEOTIDE SEQUENCE [LARGE SCALE GENOMIC DNA]</scope>
    <source>
        <strain evidence="1 2">HPA 21</strain>
    </source>
</reference>
<dbReference type="KEGG" id="fcl:A4G17_03115"/>
<dbReference type="Proteomes" id="UP000502287">
    <property type="component" value="Chromosome"/>
</dbReference>
<name>A0AAE6X4M4_9PAST</name>
<evidence type="ECO:0000313" key="2">
    <source>
        <dbReference type="Proteomes" id="UP000502287"/>
    </source>
</evidence>
<proteinExistence type="predicted"/>
<dbReference type="EMBL" id="CP015029">
    <property type="protein sequence ID" value="QIM64508.1"/>
    <property type="molecule type" value="Genomic_DNA"/>
</dbReference>
<organism evidence="1 2">
    <name type="scientific">Frederiksenia canicola</name>
    <dbReference type="NCBI Taxonomy" id="123824"/>
    <lineage>
        <taxon>Bacteria</taxon>
        <taxon>Pseudomonadati</taxon>
        <taxon>Pseudomonadota</taxon>
        <taxon>Gammaproteobacteria</taxon>
        <taxon>Pasteurellales</taxon>
        <taxon>Pasteurellaceae</taxon>
        <taxon>Frederiksenia</taxon>
    </lineage>
</organism>
<evidence type="ECO:0000313" key="1">
    <source>
        <dbReference type="EMBL" id="QIM64508.1"/>
    </source>
</evidence>
<accession>A0AAE6X4M4</accession>
<dbReference type="AlphaFoldDB" id="A0AAE6X4M4"/>